<organism evidence="1 2">
    <name type="scientific">Paramecium tetraurelia</name>
    <dbReference type="NCBI Taxonomy" id="5888"/>
    <lineage>
        <taxon>Eukaryota</taxon>
        <taxon>Sar</taxon>
        <taxon>Alveolata</taxon>
        <taxon>Ciliophora</taxon>
        <taxon>Intramacronucleata</taxon>
        <taxon>Oligohymenophorea</taxon>
        <taxon>Peniculida</taxon>
        <taxon>Parameciidae</taxon>
        <taxon>Paramecium</taxon>
    </lineage>
</organism>
<proteinExistence type="predicted"/>
<dbReference type="InParanoid" id="A0BDC0"/>
<evidence type="ECO:0008006" key="3">
    <source>
        <dbReference type="Google" id="ProtNLM"/>
    </source>
</evidence>
<accession>A0BDC0</accession>
<dbReference type="OrthoDB" id="10533789at2759"/>
<reference evidence="1 2" key="1">
    <citation type="journal article" date="2006" name="Nature">
        <title>Global trends of whole-genome duplications revealed by the ciliate Paramecium tetraurelia.</title>
        <authorList>
            <consortium name="Genoscope"/>
            <person name="Aury J.-M."/>
            <person name="Jaillon O."/>
            <person name="Duret L."/>
            <person name="Noel B."/>
            <person name="Jubin C."/>
            <person name="Porcel B.M."/>
            <person name="Segurens B."/>
            <person name="Daubin V."/>
            <person name="Anthouard V."/>
            <person name="Aiach N."/>
            <person name="Arnaiz O."/>
            <person name="Billaut A."/>
            <person name="Beisson J."/>
            <person name="Blanc I."/>
            <person name="Bouhouche K."/>
            <person name="Camara F."/>
            <person name="Duharcourt S."/>
            <person name="Guigo R."/>
            <person name="Gogendeau D."/>
            <person name="Katinka M."/>
            <person name="Keller A.-M."/>
            <person name="Kissmehl R."/>
            <person name="Klotz C."/>
            <person name="Koll F."/>
            <person name="Le Moue A."/>
            <person name="Lepere C."/>
            <person name="Malinsky S."/>
            <person name="Nowacki M."/>
            <person name="Nowak J.K."/>
            <person name="Plattner H."/>
            <person name="Poulain J."/>
            <person name="Ruiz F."/>
            <person name="Serrano V."/>
            <person name="Zagulski M."/>
            <person name="Dessen P."/>
            <person name="Betermier M."/>
            <person name="Weissenbach J."/>
            <person name="Scarpelli C."/>
            <person name="Schachter V."/>
            <person name="Sperling L."/>
            <person name="Meyer E."/>
            <person name="Cohen J."/>
            <person name="Wincker P."/>
        </authorList>
    </citation>
    <scope>NUCLEOTIDE SEQUENCE [LARGE SCALE GENOMIC DNA]</scope>
    <source>
        <strain evidence="1 2">Stock d4-2</strain>
    </source>
</reference>
<dbReference type="GeneID" id="5009719"/>
<keyword evidence="2" id="KW-1185">Reference proteome</keyword>
<dbReference type="Proteomes" id="UP000000600">
    <property type="component" value="Unassembled WGS sequence"/>
</dbReference>
<dbReference type="RefSeq" id="XP_001423935.1">
    <property type="nucleotide sequence ID" value="XM_001423898.1"/>
</dbReference>
<dbReference type="AlphaFoldDB" id="A0BDC0"/>
<gene>
    <name evidence="1" type="ORF">GSPATT00027565001</name>
</gene>
<name>A0BDC0_PARTE</name>
<dbReference type="EMBL" id="CT867987">
    <property type="protein sequence ID" value="CAK56537.1"/>
    <property type="molecule type" value="Genomic_DNA"/>
</dbReference>
<evidence type="ECO:0000313" key="1">
    <source>
        <dbReference type="EMBL" id="CAK56537.1"/>
    </source>
</evidence>
<sequence>MIQQLKKLVQSNNCPLPKENGQYYQVNGNVCQAISKQNLRGKYNLTTKLCERSIGQEICTSPYLNLTGCVQITQATSCRWREEINKCEIVEVIDQVTKCTELKYSNPSACSSISEFVNNKAIECYFNSNKQLWEIIIKENLTEIECLQQGLNKYGCTMITKVGQRCRWFRGQCTNIRSKEQIAQISCIELKYVNPGTCSLCNFQQKCLQIQF</sequence>
<dbReference type="HOGENOM" id="CLU_1301793_0_0_1"/>
<evidence type="ECO:0000313" key="2">
    <source>
        <dbReference type="Proteomes" id="UP000000600"/>
    </source>
</evidence>
<dbReference type="KEGG" id="ptm:GSPATT00027565001"/>
<protein>
    <recommendedName>
        <fullName evidence="3">SUEL-type lectin domain-containing protein</fullName>
    </recommendedName>
</protein>